<evidence type="ECO:0000256" key="2">
    <source>
        <dbReference type="ARBA" id="ARBA00022475"/>
    </source>
</evidence>
<evidence type="ECO:0000313" key="8">
    <source>
        <dbReference type="EMBL" id="RAK51830.1"/>
    </source>
</evidence>
<sequence>MSLPALPFGAHGALLLGLVVGAVNFRSVLSVMRALSPPDLVAARARSHARRRSELRARRLTPKRAGARQSIGLARALLQRLKLDRGGEADKVADQLARAGWRSRDAVVVFLTLRLAAPFVVGLAAYVLGPSILHFSGGSLRMLVTAGGALAGSYLPTVLLRNGVERRQKKIQKGLPDALDLFVICAEAGLTLDAAVTRVAREMGAAAPELADELGLTAIELGFLPDRREALQNLARRVGTSDVAGLVGTLVQTEKYGTPLAQALRVLAAEFRDTRMMRAEEKAARLPATLTVPMIVFVLPPLFVVLIGPAILQALAVSWH</sequence>
<dbReference type="EMBL" id="QFYQ01000002">
    <property type="protein sequence ID" value="RAK51830.1"/>
    <property type="molecule type" value="Genomic_DNA"/>
</dbReference>
<dbReference type="Proteomes" id="UP000249254">
    <property type="component" value="Unassembled WGS sequence"/>
</dbReference>
<comment type="subcellular location">
    <subcellularLocation>
        <location evidence="1">Cell membrane</location>
        <topology evidence="1">Multi-pass membrane protein</topology>
    </subcellularLocation>
</comment>
<keyword evidence="5 6" id="KW-0472">Membrane</keyword>
<dbReference type="OrthoDB" id="9810662at2"/>
<feature type="transmembrane region" description="Helical" evidence="6">
    <location>
        <begin position="286"/>
        <end position="312"/>
    </location>
</feature>
<feature type="transmembrane region" description="Helical" evidence="6">
    <location>
        <begin position="140"/>
        <end position="160"/>
    </location>
</feature>
<dbReference type="GO" id="GO:0005886">
    <property type="term" value="C:plasma membrane"/>
    <property type="evidence" value="ECO:0007669"/>
    <property type="project" value="UniProtKB-SubCell"/>
</dbReference>
<proteinExistence type="predicted"/>
<accession>A0A328AB30</accession>
<organism evidence="8 9">
    <name type="scientific">Phenylobacterium soli</name>
    <dbReference type="NCBI Taxonomy" id="2170551"/>
    <lineage>
        <taxon>Bacteria</taxon>
        <taxon>Pseudomonadati</taxon>
        <taxon>Pseudomonadota</taxon>
        <taxon>Alphaproteobacteria</taxon>
        <taxon>Caulobacterales</taxon>
        <taxon>Caulobacteraceae</taxon>
        <taxon>Phenylobacterium</taxon>
    </lineage>
</organism>
<evidence type="ECO:0000256" key="1">
    <source>
        <dbReference type="ARBA" id="ARBA00004651"/>
    </source>
</evidence>
<reference evidence="9" key="1">
    <citation type="submission" date="2018-05" db="EMBL/GenBank/DDBJ databases">
        <authorList>
            <person name="Li X."/>
        </authorList>
    </citation>
    <scope>NUCLEOTIDE SEQUENCE [LARGE SCALE GENOMIC DNA]</scope>
    <source>
        <strain evidence="9">LX32</strain>
    </source>
</reference>
<name>A0A328AB30_9CAUL</name>
<dbReference type="RefSeq" id="WP_111530392.1">
    <property type="nucleotide sequence ID" value="NZ_JBHRSG010000003.1"/>
</dbReference>
<evidence type="ECO:0000259" key="7">
    <source>
        <dbReference type="Pfam" id="PF00482"/>
    </source>
</evidence>
<keyword evidence="3 6" id="KW-0812">Transmembrane</keyword>
<feature type="transmembrane region" description="Helical" evidence="6">
    <location>
        <begin position="6"/>
        <end position="25"/>
    </location>
</feature>
<evidence type="ECO:0000313" key="9">
    <source>
        <dbReference type="Proteomes" id="UP000249254"/>
    </source>
</evidence>
<gene>
    <name evidence="8" type="ORF">DJ017_18610</name>
</gene>
<feature type="transmembrane region" description="Helical" evidence="6">
    <location>
        <begin position="106"/>
        <end position="128"/>
    </location>
</feature>
<feature type="domain" description="Type II secretion system protein GspF" evidence="7">
    <location>
        <begin position="179"/>
        <end position="307"/>
    </location>
</feature>
<evidence type="ECO:0000256" key="5">
    <source>
        <dbReference type="ARBA" id="ARBA00023136"/>
    </source>
</evidence>
<keyword evidence="9" id="KW-1185">Reference proteome</keyword>
<protein>
    <submittedName>
        <fullName evidence="8">Type II secretion system F family protein</fullName>
    </submittedName>
</protein>
<evidence type="ECO:0000256" key="3">
    <source>
        <dbReference type="ARBA" id="ARBA00022692"/>
    </source>
</evidence>
<comment type="caution">
    <text evidence="8">The sequence shown here is derived from an EMBL/GenBank/DDBJ whole genome shotgun (WGS) entry which is preliminary data.</text>
</comment>
<evidence type="ECO:0000256" key="4">
    <source>
        <dbReference type="ARBA" id="ARBA00022989"/>
    </source>
</evidence>
<evidence type="ECO:0000256" key="6">
    <source>
        <dbReference type="SAM" id="Phobius"/>
    </source>
</evidence>
<keyword evidence="2" id="KW-1003">Cell membrane</keyword>
<dbReference type="PANTHER" id="PTHR35007">
    <property type="entry name" value="INTEGRAL MEMBRANE PROTEIN-RELATED"/>
    <property type="match status" value="1"/>
</dbReference>
<dbReference type="Pfam" id="PF00482">
    <property type="entry name" value="T2SSF"/>
    <property type="match status" value="1"/>
</dbReference>
<keyword evidence="4 6" id="KW-1133">Transmembrane helix</keyword>
<dbReference type="PANTHER" id="PTHR35007:SF2">
    <property type="entry name" value="PILUS ASSEMBLE PROTEIN"/>
    <property type="match status" value="1"/>
</dbReference>
<dbReference type="AlphaFoldDB" id="A0A328AB30"/>
<dbReference type="InterPro" id="IPR018076">
    <property type="entry name" value="T2SS_GspF_dom"/>
</dbReference>